<dbReference type="Pfam" id="PF18795">
    <property type="entry name" value="HSM3_N"/>
    <property type="match status" value="1"/>
</dbReference>
<dbReference type="InterPro" id="IPR041335">
    <property type="entry name" value="HSM3_N"/>
</dbReference>
<dbReference type="Gene3D" id="1.25.40.580">
    <property type="match status" value="1"/>
</dbReference>
<dbReference type="EMBL" id="OZ004260">
    <property type="protein sequence ID" value="CAK7920623.1"/>
    <property type="molecule type" value="Genomic_DNA"/>
</dbReference>
<evidence type="ECO:0000256" key="1">
    <source>
        <dbReference type="ARBA" id="ARBA00004496"/>
    </source>
</evidence>
<evidence type="ECO:0000313" key="12">
    <source>
        <dbReference type="Proteomes" id="UP001497600"/>
    </source>
</evidence>
<evidence type="ECO:0000256" key="6">
    <source>
        <dbReference type="ARBA" id="ARBA00023186"/>
    </source>
</evidence>
<comment type="function">
    <text evidence="8">Involved in DNA mismatch repair in slow-growing cells. Acts as a chaperone during the assembly of the 26S proteasome, specifically of the base subcomplex of the 19S regulatory complex (RC).</text>
</comment>
<accession>A0ABP0ENZ7</accession>
<proteinExistence type="inferred from homology"/>
<sequence length="517" mass="59705">MNLYDYILDSNIRQSGFVNATLIIYRIMNFISFESYINDINNVSVDDTTILDYSRYFTHNPQEVLNHKSNFTSSIIPSINDIIINNPSLDPNMSLLELLNSIMVILPFEDIQLVYPESMILESIQSSNPQLTSLIIQIVLEKSNERDMIEFLEDSEFLVYATRTYFTESDDIQNLKVSSTYENLLAYIATVSPHLVDKLSNPELVSLYKKIRDDPEGNSTLFSRLLDFIIIIFPVSHEWIPTSLYKFSKIEFSIDDPLLVILLISFYKKFIQQINITSVILTTIKPSLYDIMELFTRRQQDSLIESFYAVEIVVLLYHWSHSDNKLLLGYLGELTDSFKIFKSYNLYLDELASDIELLASFNPDQINDKLDFLEDIIQLPLLQQRYFPIFLNILSSKDLFGKLVELNKLNIKSISKLSLDMIFKLLFTISNYKYSTHWLLSDAPQLMSDYVIASSAAISESEIWSLKKSILENLLNKNSSQELGVWKETIESTYSLMKNGRNVKDIIPRVEVATDTG</sequence>
<dbReference type="Pfam" id="PF18794">
    <property type="entry name" value="HSM3_C"/>
    <property type="match status" value="1"/>
</dbReference>
<comment type="subcellular location">
    <subcellularLocation>
        <location evidence="1">Cytoplasm</location>
    </subcellularLocation>
</comment>
<evidence type="ECO:0000256" key="8">
    <source>
        <dbReference type="ARBA" id="ARBA00024671"/>
    </source>
</evidence>
<evidence type="ECO:0000259" key="10">
    <source>
        <dbReference type="Pfam" id="PF18795"/>
    </source>
</evidence>
<dbReference type="Proteomes" id="UP001497600">
    <property type="component" value="Chromosome H"/>
</dbReference>
<gene>
    <name evidence="11" type="primary">HSM3</name>
    <name evidence="11" type="ORF">CAAN4_H04478</name>
</gene>
<organism evidence="11 12">
    <name type="scientific">[Candida] anglica</name>
    <dbReference type="NCBI Taxonomy" id="148631"/>
    <lineage>
        <taxon>Eukaryota</taxon>
        <taxon>Fungi</taxon>
        <taxon>Dikarya</taxon>
        <taxon>Ascomycota</taxon>
        <taxon>Saccharomycotina</taxon>
        <taxon>Pichiomycetes</taxon>
        <taxon>Debaryomycetaceae</taxon>
        <taxon>Kurtzmaniella</taxon>
    </lineage>
</organism>
<evidence type="ECO:0000256" key="4">
    <source>
        <dbReference type="ARBA" id="ARBA00022490"/>
    </source>
</evidence>
<keyword evidence="4" id="KW-0963">Cytoplasm</keyword>
<name>A0ABP0ENZ7_9ASCO</name>
<keyword evidence="7" id="KW-0234">DNA repair</keyword>
<feature type="domain" description="DNA mismatch repair protein HSM3 C-terminal" evidence="9">
    <location>
        <begin position="379"/>
        <end position="505"/>
    </location>
</feature>
<evidence type="ECO:0000256" key="7">
    <source>
        <dbReference type="ARBA" id="ARBA00023204"/>
    </source>
</evidence>
<keyword evidence="6" id="KW-0143">Chaperone</keyword>
<keyword evidence="5" id="KW-0227">DNA damage</keyword>
<evidence type="ECO:0000256" key="3">
    <source>
        <dbReference type="ARBA" id="ARBA00019167"/>
    </source>
</evidence>
<evidence type="ECO:0000256" key="2">
    <source>
        <dbReference type="ARBA" id="ARBA00006823"/>
    </source>
</evidence>
<feature type="domain" description="DNA mismatch repair protein HSM3 N-terminal" evidence="10">
    <location>
        <begin position="65"/>
        <end position="271"/>
    </location>
</feature>
<evidence type="ECO:0000259" key="9">
    <source>
        <dbReference type="Pfam" id="PF18794"/>
    </source>
</evidence>
<keyword evidence="12" id="KW-1185">Reference proteome</keyword>
<evidence type="ECO:0000313" key="11">
    <source>
        <dbReference type="EMBL" id="CAK7920623.1"/>
    </source>
</evidence>
<dbReference type="Gene3D" id="1.25.10.50">
    <property type="match status" value="1"/>
</dbReference>
<evidence type="ECO:0000256" key="5">
    <source>
        <dbReference type="ARBA" id="ARBA00022763"/>
    </source>
</evidence>
<protein>
    <recommendedName>
        <fullName evidence="3">DNA mismatch repair protein HSM3</fullName>
    </recommendedName>
</protein>
<reference evidence="11 12" key="1">
    <citation type="submission" date="2024-01" db="EMBL/GenBank/DDBJ databases">
        <authorList>
            <consortium name="Genoscope - CEA"/>
            <person name="William W."/>
        </authorList>
    </citation>
    <scope>NUCLEOTIDE SEQUENCE [LARGE SCALE GENOMIC DNA]</scope>
    <source>
        <strain evidence="11 12">29B2s-10</strain>
    </source>
</reference>
<comment type="similarity">
    <text evidence="2">Belongs to the proteasome subunit S5B/HSM3 family.</text>
</comment>
<dbReference type="InterPro" id="IPR040752">
    <property type="entry name" value="HSM3_C"/>
</dbReference>